<gene>
    <name evidence="1" type="ORF">JOF54_000795</name>
</gene>
<comment type="caution">
    <text evidence="1">The sequence shown here is derived from an EMBL/GenBank/DDBJ whole genome shotgun (WGS) entry which is preliminary data.</text>
</comment>
<evidence type="ECO:0000313" key="1">
    <source>
        <dbReference type="EMBL" id="MBP2415873.1"/>
    </source>
</evidence>
<dbReference type="EMBL" id="JAGIOB010000001">
    <property type="protein sequence ID" value="MBP2415873.1"/>
    <property type="molecule type" value="Genomic_DNA"/>
</dbReference>
<keyword evidence="2" id="KW-1185">Reference proteome</keyword>
<dbReference type="RefSeq" id="WP_210053174.1">
    <property type="nucleotide sequence ID" value="NZ_BAAAMH010000021.1"/>
</dbReference>
<organism evidence="1 2">
    <name type="scientific">Microlunatus capsulatus</name>
    <dbReference type="NCBI Taxonomy" id="99117"/>
    <lineage>
        <taxon>Bacteria</taxon>
        <taxon>Bacillati</taxon>
        <taxon>Actinomycetota</taxon>
        <taxon>Actinomycetes</taxon>
        <taxon>Propionibacteriales</taxon>
        <taxon>Propionibacteriaceae</taxon>
        <taxon>Microlunatus</taxon>
    </lineage>
</organism>
<evidence type="ECO:0000313" key="2">
    <source>
        <dbReference type="Proteomes" id="UP000758168"/>
    </source>
</evidence>
<dbReference type="InterPro" id="IPR021491">
    <property type="entry name" value="DUF3145"/>
</dbReference>
<accession>A0ABS4Z6J1</accession>
<evidence type="ECO:0008006" key="3">
    <source>
        <dbReference type="Google" id="ProtNLM"/>
    </source>
</evidence>
<sequence>MSTTRGVLYIHSAPSALCPHIEWAVGGVFGMPVGVTWTAQPIERAAYRCEYTWTGPVGTAARLASALKGWQKVRFEVTEEPTSTSEGERYSYTPGLGVFHAVTGLHGDILVPEDRIKHAVSASAAGGLDLPTALGQLLGQPWDDELEPFRHAGDGGAVRWLHEVV</sequence>
<name>A0ABS4Z6J1_9ACTN</name>
<protein>
    <recommendedName>
        <fullName evidence="3">DUF3145 domain-containing protein</fullName>
    </recommendedName>
</protein>
<dbReference type="Pfam" id="PF11343">
    <property type="entry name" value="DUF3145"/>
    <property type="match status" value="1"/>
</dbReference>
<dbReference type="Proteomes" id="UP000758168">
    <property type="component" value="Unassembled WGS sequence"/>
</dbReference>
<proteinExistence type="predicted"/>
<reference evidence="1 2" key="1">
    <citation type="submission" date="2021-03" db="EMBL/GenBank/DDBJ databases">
        <title>Sequencing the genomes of 1000 actinobacteria strains.</title>
        <authorList>
            <person name="Klenk H.-P."/>
        </authorList>
    </citation>
    <scope>NUCLEOTIDE SEQUENCE [LARGE SCALE GENOMIC DNA]</scope>
    <source>
        <strain evidence="1 2">DSM 12936</strain>
    </source>
</reference>